<reference evidence="2 3" key="1">
    <citation type="submission" date="2020-08" db="EMBL/GenBank/DDBJ databases">
        <title>Plant Genome Project.</title>
        <authorList>
            <person name="Zhang R.-G."/>
        </authorList>
    </citation>
    <scope>NUCLEOTIDE SEQUENCE [LARGE SCALE GENOMIC DNA]</scope>
    <source>
        <tissue evidence="2">Rhizome</tissue>
    </source>
</reference>
<dbReference type="GO" id="GO:0005634">
    <property type="term" value="C:nucleus"/>
    <property type="evidence" value="ECO:0007669"/>
    <property type="project" value="TreeGrafter"/>
</dbReference>
<evidence type="ECO:0000313" key="2">
    <source>
        <dbReference type="EMBL" id="KAG6469051.1"/>
    </source>
</evidence>
<dbReference type="InterPro" id="IPR003729">
    <property type="entry name" value="Bi_nuclease_dom"/>
</dbReference>
<dbReference type="OrthoDB" id="566255at2759"/>
<evidence type="ECO:0000313" key="3">
    <source>
        <dbReference type="Proteomes" id="UP000734854"/>
    </source>
</evidence>
<dbReference type="Proteomes" id="UP000734854">
    <property type="component" value="Unassembled WGS sequence"/>
</dbReference>
<dbReference type="AlphaFoldDB" id="A0A8J5EPI4"/>
<name>A0A8J5EPI4_ZINOF</name>
<protein>
    <recommendedName>
        <fullName evidence="1">BFN domain-containing protein</fullName>
    </recommendedName>
</protein>
<dbReference type="EMBL" id="JACMSC010000022">
    <property type="protein sequence ID" value="KAG6469051.1"/>
    <property type="molecule type" value="Genomic_DNA"/>
</dbReference>
<dbReference type="PANTHER" id="PTHR15160">
    <property type="entry name" value="VON HIPPEL-LINDAU PROTEIN"/>
    <property type="match status" value="1"/>
</dbReference>
<accession>A0A8J5EPI4</accession>
<sequence>MGVLEGAINCLLDIHASYSGISGSVITNHSSKAVSIHGWGYKHRCKSKLHVGGISLKPCGKKQWCIRCSFSSSSDGNGSMAGNFNANNEEYVNSSVIEAVQVRSGSDGFMIKMRDGRYLRCTHNTSQGGSSLDYASHPAIVLKMEDGSGLLLPIIVMEMPSVLLMAAIRDVPIARPTFYQVVKLMIEELGWVVKGVRVTKRVNEAYFAQLYLSKVGNEKETISLDLRPSDAINLAVRCKVPIQVNRHLAYTDGLRVVEPTKPVMQAPPSDGILFMELDRPDGQPCMETEEFWLTRNMLTAAIEERYKDAAQWRDQLHQLRKKKNWT</sequence>
<comment type="caution">
    <text evidence="2">The sequence shown here is derived from an EMBL/GenBank/DDBJ whole genome shotgun (WGS) entry which is preliminary data.</text>
</comment>
<feature type="domain" description="BFN" evidence="1">
    <location>
        <begin position="121"/>
        <end position="256"/>
    </location>
</feature>
<dbReference type="PANTHER" id="PTHR15160:SF3">
    <property type="entry name" value="BIFUNCTIONAL NUCLEASE 1"/>
    <property type="match status" value="1"/>
</dbReference>
<dbReference type="PROSITE" id="PS51658">
    <property type="entry name" value="BFN"/>
    <property type="match status" value="1"/>
</dbReference>
<dbReference type="GO" id="GO:0016567">
    <property type="term" value="P:protein ubiquitination"/>
    <property type="evidence" value="ECO:0007669"/>
    <property type="project" value="TreeGrafter"/>
</dbReference>
<dbReference type="Pfam" id="PF02577">
    <property type="entry name" value="BFN_dom"/>
    <property type="match status" value="1"/>
</dbReference>
<organism evidence="2 3">
    <name type="scientific">Zingiber officinale</name>
    <name type="common">Ginger</name>
    <name type="synonym">Amomum zingiber</name>
    <dbReference type="NCBI Taxonomy" id="94328"/>
    <lineage>
        <taxon>Eukaryota</taxon>
        <taxon>Viridiplantae</taxon>
        <taxon>Streptophyta</taxon>
        <taxon>Embryophyta</taxon>
        <taxon>Tracheophyta</taxon>
        <taxon>Spermatophyta</taxon>
        <taxon>Magnoliopsida</taxon>
        <taxon>Liliopsida</taxon>
        <taxon>Zingiberales</taxon>
        <taxon>Zingiberaceae</taxon>
        <taxon>Zingiber</taxon>
    </lineage>
</organism>
<dbReference type="GO" id="GO:0004518">
    <property type="term" value="F:nuclease activity"/>
    <property type="evidence" value="ECO:0007669"/>
    <property type="project" value="UniProtKB-UniRule"/>
</dbReference>
<evidence type="ECO:0000259" key="1">
    <source>
        <dbReference type="PROSITE" id="PS51658"/>
    </source>
</evidence>
<proteinExistence type="predicted"/>
<gene>
    <name evidence="2" type="ORF">ZIOFF_073749</name>
</gene>
<keyword evidence="3" id="KW-1185">Reference proteome</keyword>
<dbReference type="GO" id="GO:0030891">
    <property type="term" value="C:VCB complex"/>
    <property type="evidence" value="ECO:0007669"/>
    <property type="project" value="TreeGrafter"/>
</dbReference>